<evidence type="ECO:0000259" key="1">
    <source>
        <dbReference type="SMART" id="SM00327"/>
    </source>
</evidence>
<protein>
    <recommendedName>
        <fullName evidence="1">VWFA domain-containing protein</fullName>
    </recommendedName>
</protein>
<dbReference type="Gene3D" id="3.40.50.410">
    <property type="entry name" value="von Willebrand factor, type A domain"/>
    <property type="match status" value="1"/>
</dbReference>
<feature type="domain" description="VWFA" evidence="1">
    <location>
        <begin position="18"/>
        <end position="200"/>
    </location>
</feature>
<evidence type="ECO:0000313" key="3">
    <source>
        <dbReference type="Proteomes" id="UP000238218"/>
    </source>
</evidence>
<dbReference type="SUPFAM" id="SSF53300">
    <property type="entry name" value="vWA-like"/>
    <property type="match status" value="1"/>
</dbReference>
<dbReference type="Pfam" id="PF00092">
    <property type="entry name" value="VWA"/>
    <property type="match status" value="1"/>
</dbReference>
<dbReference type="InterPro" id="IPR036465">
    <property type="entry name" value="vWFA_dom_sf"/>
</dbReference>
<name>A0ABX5FCB6_9CHRO</name>
<dbReference type="InterPro" id="IPR002035">
    <property type="entry name" value="VWF_A"/>
</dbReference>
<reference evidence="2 3" key="1">
    <citation type="submission" date="2018-02" db="EMBL/GenBank/DDBJ databases">
        <authorList>
            <person name="Moore K."/>
            <person name="Momper L."/>
        </authorList>
    </citation>
    <scope>NUCLEOTIDE SEQUENCE [LARGE SCALE GENOMIC DNA]</scope>
    <source>
        <strain evidence="2 3">CCALA 015</strain>
    </source>
</reference>
<comment type="caution">
    <text evidence="2">The sequence shown here is derived from an EMBL/GenBank/DDBJ whole genome shotgun (WGS) entry which is preliminary data.</text>
</comment>
<keyword evidence="3" id="KW-1185">Reference proteome</keyword>
<evidence type="ECO:0000313" key="2">
    <source>
        <dbReference type="EMBL" id="PSB39480.1"/>
    </source>
</evidence>
<dbReference type="EMBL" id="PVWP01000001">
    <property type="protein sequence ID" value="PSB39480.1"/>
    <property type="molecule type" value="Genomic_DNA"/>
</dbReference>
<organism evidence="2 3">
    <name type="scientific">Aphanothece cf. minutissima CCALA 015</name>
    <dbReference type="NCBI Taxonomy" id="2107695"/>
    <lineage>
        <taxon>Bacteria</taxon>
        <taxon>Bacillati</taxon>
        <taxon>Cyanobacteriota</taxon>
        <taxon>Cyanophyceae</taxon>
        <taxon>Oscillatoriophycideae</taxon>
        <taxon>Chroococcales</taxon>
        <taxon>Aphanothecaceae</taxon>
        <taxon>Aphanothece</taxon>
    </lineage>
</organism>
<dbReference type="InterPro" id="IPR011392">
    <property type="entry name" value="Tellurite-R_TerY"/>
</dbReference>
<gene>
    <name evidence="2" type="ORF">C7B81_02230</name>
</gene>
<dbReference type="RefSeq" id="WP_106219672.1">
    <property type="nucleotide sequence ID" value="NZ_PVWP01000001.1"/>
</dbReference>
<dbReference type="PIRSF" id="PIRSF020634">
    <property type="entry name" value="TerY_vWA"/>
    <property type="match status" value="1"/>
</dbReference>
<dbReference type="SMART" id="SM00327">
    <property type="entry name" value="VWA"/>
    <property type="match status" value="1"/>
</dbReference>
<accession>A0ABX5FCB6</accession>
<reference evidence="2 3" key="2">
    <citation type="submission" date="2018-03" db="EMBL/GenBank/DDBJ databases">
        <title>The ancient ancestry and fast evolution of plastids.</title>
        <authorList>
            <person name="Moore K.R."/>
            <person name="Magnabosco C."/>
            <person name="Momper L."/>
            <person name="Gold D.A."/>
            <person name="Bosak T."/>
            <person name="Fournier G.P."/>
        </authorList>
    </citation>
    <scope>NUCLEOTIDE SEQUENCE [LARGE SCALE GENOMIC DNA]</scope>
    <source>
        <strain evidence="2 3">CCALA 015</strain>
    </source>
</reference>
<sequence>MLFDNPEARGLLANRHRRTPCVLLLDTSSSMDGEKIRRLNAGFRAFRDDILRNPVAAQSVELCVISFGPLVVRREFSQVSETDAMELEAQGCTPMKEALELAMLKLNERKQAYAQHGISSYRPWIFLLTDGEPTDSAGRYSESYRQLLQPLELAAAEKRFTLFTIGIDVSTVGRQVLNDLSRPFGGRCLDLADLRFEEMFLWLSGSLIRVSQSTPGEQVPLVNPVTGDDLYGGWVL</sequence>
<dbReference type="Proteomes" id="UP000238218">
    <property type="component" value="Unassembled WGS sequence"/>
</dbReference>
<proteinExistence type="predicted"/>